<dbReference type="PANTHER" id="PTHR31302:SF0">
    <property type="entry name" value="TRANSMEMBRANE PROTEIN WITH METALLOPHOSPHOESTERASE DOMAIN"/>
    <property type="match status" value="1"/>
</dbReference>
<dbReference type="PANTHER" id="PTHR31302">
    <property type="entry name" value="TRANSMEMBRANE PROTEIN WITH METALLOPHOSPHOESTERASE DOMAIN-RELATED"/>
    <property type="match status" value="1"/>
</dbReference>
<sequence>MPAKPSILLHLTDLHFGWNATDLAATTQRTLSLDSLLQTIKELPAEWKPTIICLSGDIAWVGSAADYQLAKAWLDKLLACCELDYSQVLVAAGNHDIVRQEATYFPRPSTSAEADKALRLPIGRAYQYAFEPFTKFCTDSGILPMHIQETTSYLVGERILDDIRFVTLNSSWYCRDNHDDHQLWLGLPQIQPLVVQGQLEDIEAATTPLTVVLMHHPFDLLRPEEQRTYDKRPNPRDYVAKRSHLILTGHTHARMARPDTVAAGAYHFPGAAAYAGSDHPNGFRLIRLTPEQFTYCAYEYDAGTDSPTWRPAGAVQSVPRQQLRPTLPVAEPEKKKPL</sequence>
<organism evidence="3 4">
    <name type="scientific">Hymenobacter arizonensis</name>
    <name type="common">Siccationidurans arizonensis</name>
    <dbReference type="NCBI Taxonomy" id="1227077"/>
    <lineage>
        <taxon>Bacteria</taxon>
        <taxon>Pseudomonadati</taxon>
        <taxon>Bacteroidota</taxon>
        <taxon>Cytophagia</taxon>
        <taxon>Cytophagales</taxon>
        <taxon>Hymenobacteraceae</taxon>
        <taxon>Hymenobacter</taxon>
    </lineage>
</organism>
<dbReference type="InterPro" id="IPR029052">
    <property type="entry name" value="Metallo-depent_PP-like"/>
</dbReference>
<dbReference type="SUPFAM" id="SSF56300">
    <property type="entry name" value="Metallo-dependent phosphatases"/>
    <property type="match status" value="1"/>
</dbReference>
<accession>A0A1I6BEZ3</accession>
<dbReference type="InterPro" id="IPR051158">
    <property type="entry name" value="Metallophosphoesterase_sf"/>
</dbReference>
<dbReference type="EMBL" id="FOXS01000008">
    <property type="protein sequence ID" value="SFQ79520.1"/>
    <property type="molecule type" value="Genomic_DNA"/>
</dbReference>
<dbReference type="AlphaFoldDB" id="A0A1I6BEZ3"/>
<feature type="domain" description="Calcineurin-like phosphoesterase" evidence="2">
    <location>
        <begin position="9"/>
        <end position="253"/>
    </location>
</feature>
<protein>
    <submittedName>
        <fullName evidence="3">Calcineurin-like phosphoesterase</fullName>
    </submittedName>
</protein>
<dbReference type="InterPro" id="IPR004843">
    <property type="entry name" value="Calcineurin-like_PHP"/>
</dbReference>
<proteinExistence type="predicted"/>
<dbReference type="OrthoDB" id="651281at2"/>
<feature type="region of interest" description="Disordered" evidence="1">
    <location>
        <begin position="313"/>
        <end position="338"/>
    </location>
</feature>
<evidence type="ECO:0000313" key="4">
    <source>
        <dbReference type="Proteomes" id="UP000199029"/>
    </source>
</evidence>
<dbReference type="STRING" id="1227077.SAMN04515668_4452"/>
<dbReference type="GO" id="GO:0016787">
    <property type="term" value="F:hydrolase activity"/>
    <property type="evidence" value="ECO:0007669"/>
    <property type="project" value="InterPro"/>
</dbReference>
<gene>
    <name evidence="3" type="ORF">SAMN04515668_4452</name>
</gene>
<dbReference type="RefSeq" id="WP_092678415.1">
    <property type="nucleotide sequence ID" value="NZ_FOXS01000008.1"/>
</dbReference>
<evidence type="ECO:0000256" key="1">
    <source>
        <dbReference type="SAM" id="MobiDB-lite"/>
    </source>
</evidence>
<dbReference type="Pfam" id="PF00149">
    <property type="entry name" value="Metallophos"/>
    <property type="match status" value="1"/>
</dbReference>
<reference evidence="4" key="1">
    <citation type="submission" date="2016-10" db="EMBL/GenBank/DDBJ databases">
        <authorList>
            <person name="Varghese N."/>
            <person name="Submissions S."/>
        </authorList>
    </citation>
    <scope>NUCLEOTIDE SEQUENCE [LARGE SCALE GENOMIC DNA]</scope>
    <source>
        <strain evidence="4">OR362-8,ATCC BAA-1266,JCM 13504</strain>
    </source>
</reference>
<keyword evidence="4" id="KW-1185">Reference proteome</keyword>
<dbReference type="Proteomes" id="UP000199029">
    <property type="component" value="Unassembled WGS sequence"/>
</dbReference>
<evidence type="ECO:0000259" key="2">
    <source>
        <dbReference type="Pfam" id="PF00149"/>
    </source>
</evidence>
<evidence type="ECO:0000313" key="3">
    <source>
        <dbReference type="EMBL" id="SFQ79520.1"/>
    </source>
</evidence>
<dbReference type="Gene3D" id="3.60.21.10">
    <property type="match status" value="1"/>
</dbReference>
<name>A0A1I6BEZ3_HYMAR</name>